<dbReference type="InterPro" id="IPR027417">
    <property type="entry name" value="P-loop_NTPase"/>
</dbReference>
<dbReference type="Gene3D" id="3.40.50.300">
    <property type="entry name" value="P-loop containing nucleotide triphosphate hydrolases"/>
    <property type="match status" value="1"/>
</dbReference>
<evidence type="ECO:0000256" key="10">
    <source>
        <dbReference type="SAM" id="MobiDB-lite"/>
    </source>
</evidence>
<dbReference type="SUPFAM" id="SSF52540">
    <property type="entry name" value="P-loop containing nucleoside triphosphate hydrolases"/>
    <property type="match status" value="1"/>
</dbReference>
<gene>
    <name evidence="11" type="primary">GEM</name>
</gene>
<reference evidence="11" key="2">
    <citation type="submission" date="2025-09" db="UniProtKB">
        <authorList>
            <consortium name="Ensembl"/>
        </authorList>
    </citation>
    <scope>IDENTIFICATION</scope>
</reference>
<dbReference type="InterPro" id="IPR001806">
    <property type="entry name" value="Small_GTPase"/>
</dbReference>
<dbReference type="GeneTree" id="ENSGT00940000157830"/>
<dbReference type="GO" id="GO:0005886">
    <property type="term" value="C:plasma membrane"/>
    <property type="evidence" value="ECO:0007669"/>
    <property type="project" value="UniProtKB-SubCell"/>
</dbReference>
<keyword evidence="5 9" id="KW-0547">Nucleotide-binding</keyword>
<dbReference type="GO" id="GO:0005246">
    <property type="term" value="F:calcium channel regulator activity"/>
    <property type="evidence" value="ECO:0007669"/>
    <property type="project" value="TreeGrafter"/>
</dbReference>
<evidence type="ECO:0000256" key="4">
    <source>
        <dbReference type="ARBA" id="ARBA00022553"/>
    </source>
</evidence>
<comment type="subcellular location">
    <subcellularLocation>
        <location evidence="1">Cell membrane</location>
    </subcellularLocation>
</comment>
<dbReference type="PIRSF" id="PIRSF038017">
    <property type="entry name" value="GTP-binding_GEM"/>
    <property type="match status" value="1"/>
</dbReference>
<dbReference type="PANTHER" id="PTHR45775">
    <property type="entry name" value="RAD, GEM/KIR FAMILY MEMBER 2, ISOFORM C"/>
    <property type="match status" value="1"/>
</dbReference>
<dbReference type="PANTHER" id="PTHR45775:SF4">
    <property type="entry name" value="GTP-BINDING PROTEIN GEM"/>
    <property type="match status" value="1"/>
</dbReference>
<evidence type="ECO:0000313" key="11">
    <source>
        <dbReference type="Ensembl" id="ENSOTSP00005031559.2"/>
    </source>
</evidence>
<evidence type="ECO:0000256" key="6">
    <source>
        <dbReference type="ARBA" id="ARBA00023134"/>
    </source>
</evidence>
<dbReference type="SMART" id="SM00174">
    <property type="entry name" value="RHO"/>
    <property type="match status" value="1"/>
</dbReference>
<dbReference type="PROSITE" id="PS51419">
    <property type="entry name" value="RAB"/>
    <property type="match status" value="1"/>
</dbReference>
<evidence type="ECO:0000256" key="5">
    <source>
        <dbReference type="ARBA" id="ARBA00022741"/>
    </source>
</evidence>
<keyword evidence="9" id="KW-0112">Calmodulin-binding</keyword>
<dbReference type="FunFam" id="3.40.50.300:FF:001032">
    <property type="entry name" value="GTP-binding protein REM 2"/>
    <property type="match status" value="1"/>
</dbReference>
<keyword evidence="4" id="KW-0597">Phosphoprotein</keyword>
<evidence type="ECO:0000256" key="3">
    <source>
        <dbReference type="ARBA" id="ARBA00022475"/>
    </source>
</evidence>
<keyword evidence="3" id="KW-1003">Cell membrane</keyword>
<dbReference type="SMART" id="SM00175">
    <property type="entry name" value="RAB"/>
    <property type="match status" value="1"/>
</dbReference>
<dbReference type="AlphaFoldDB" id="A0A8C8F9B2"/>
<comment type="subunit">
    <text evidence="9">Interacts with Calmodulin.</text>
</comment>
<feature type="region of interest" description="Disordered" evidence="10">
    <location>
        <begin position="43"/>
        <end position="62"/>
    </location>
</feature>
<evidence type="ECO:0000256" key="8">
    <source>
        <dbReference type="ARBA" id="ARBA00053429"/>
    </source>
</evidence>
<dbReference type="Pfam" id="PF00071">
    <property type="entry name" value="Ras"/>
    <property type="match status" value="1"/>
</dbReference>
<reference evidence="11" key="1">
    <citation type="submission" date="2025-08" db="UniProtKB">
        <authorList>
            <consortium name="Ensembl"/>
        </authorList>
    </citation>
    <scope>IDENTIFICATION</scope>
</reference>
<dbReference type="Proteomes" id="UP000694402">
    <property type="component" value="Unassembled WGS sequence"/>
</dbReference>
<organism evidence="11 12">
    <name type="scientific">Oncorhynchus tshawytscha</name>
    <name type="common">Chinook salmon</name>
    <name type="synonym">Salmo tshawytscha</name>
    <dbReference type="NCBI Taxonomy" id="74940"/>
    <lineage>
        <taxon>Eukaryota</taxon>
        <taxon>Metazoa</taxon>
        <taxon>Chordata</taxon>
        <taxon>Craniata</taxon>
        <taxon>Vertebrata</taxon>
        <taxon>Euteleostomi</taxon>
        <taxon>Actinopterygii</taxon>
        <taxon>Neopterygii</taxon>
        <taxon>Teleostei</taxon>
        <taxon>Protacanthopterygii</taxon>
        <taxon>Salmoniformes</taxon>
        <taxon>Salmonidae</taxon>
        <taxon>Salmoninae</taxon>
        <taxon>Oncorhynchus</taxon>
    </lineage>
</organism>
<keyword evidence="12" id="KW-1185">Reference proteome</keyword>
<dbReference type="GO" id="GO:0005516">
    <property type="term" value="F:calmodulin binding"/>
    <property type="evidence" value="ECO:0007669"/>
    <property type="project" value="UniProtKB-UniRule"/>
</dbReference>
<comment type="similarity">
    <text evidence="2 9">Belongs to the small GTPase superfamily. RGK family.</text>
</comment>
<proteinExistence type="inferred from homology"/>
<keyword evidence="6 9" id="KW-0342">GTP-binding</keyword>
<evidence type="ECO:0000256" key="9">
    <source>
        <dbReference type="PIRNR" id="PIRNR038017"/>
    </source>
</evidence>
<dbReference type="InterPro" id="IPR017358">
    <property type="entry name" value="RGK"/>
</dbReference>
<evidence type="ECO:0000256" key="2">
    <source>
        <dbReference type="ARBA" id="ARBA00008846"/>
    </source>
</evidence>
<comment type="function">
    <text evidence="8">Binds GTP saturably and exhibits a low intrinsic rate of GTP hydrolysis.</text>
</comment>
<dbReference type="Ensembl" id="ENSOTST00005034166.2">
    <property type="protein sequence ID" value="ENSOTSP00005031559.2"/>
    <property type="gene ID" value="ENSOTSG00005014829.2"/>
</dbReference>
<dbReference type="PRINTS" id="PR00449">
    <property type="entry name" value="RASTRNSFRMNG"/>
</dbReference>
<accession>A0A8C8F9B2</accession>
<dbReference type="InterPro" id="IPR051641">
    <property type="entry name" value="RGK_GTP-binding_reg"/>
</dbReference>
<sequence length="312" mass="34336">MLLSMRRHSLRLQHQLHRWSISDTGSHLSDSLASPACMSRSKSCTNSAGESDGSRDSWASLDSTDSVISTGSTGNTGGSSRPFRVVLLGARGVGKTAIASIFAGAADSMDSDECELYGDEVCEQTITVDGEKATVTLVDNWDSEDEGGSSQDQCIQTGDAYLLVYSITDRSSFLQASELRISLRQHRPAHHTPIILVGNKCDLVRRREVSVNGEIRGTEGRACAAVFDCKFIETSAAMQHNVWPAFHGIVQQLRLRRDTKENNDRRRHTHSHTRCDSIPKKAKRFLDKMVAKNNANVAFRLKSKSCHDLSVL</sequence>
<evidence type="ECO:0000256" key="1">
    <source>
        <dbReference type="ARBA" id="ARBA00004236"/>
    </source>
</evidence>
<dbReference type="CDD" id="cd04148">
    <property type="entry name" value="RGK"/>
    <property type="match status" value="1"/>
</dbReference>
<evidence type="ECO:0000256" key="7">
    <source>
        <dbReference type="ARBA" id="ARBA00023136"/>
    </source>
</evidence>
<dbReference type="GO" id="GO:0005525">
    <property type="term" value="F:GTP binding"/>
    <property type="evidence" value="ECO:0007669"/>
    <property type="project" value="UniProtKB-UniRule"/>
</dbReference>
<keyword evidence="7" id="KW-0472">Membrane</keyword>
<protein>
    <recommendedName>
        <fullName evidence="9">GTP-binding protein</fullName>
    </recommendedName>
</protein>
<dbReference type="PROSITE" id="PS51421">
    <property type="entry name" value="RAS"/>
    <property type="match status" value="1"/>
</dbReference>
<dbReference type="GO" id="GO:0003924">
    <property type="term" value="F:GTPase activity"/>
    <property type="evidence" value="ECO:0007669"/>
    <property type="project" value="UniProtKB-UniRule"/>
</dbReference>
<name>A0A8C8F9B2_ONCTS</name>
<dbReference type="SMART" id="SM00173">
    <property type="entry name" value="RAS"/>
    <property type="match status" value="1"/>
</dbReference>
<evidence type="ECO:0000313" key="12">
    <source>
        <dbReference type="Proteomes" id="UP000694402"/>
    </source>
</evidence>